<dbReference type="InterPro" id="IPR001347">
    <property type="entry name" value="SIS_dom"/>
</dbReference>
<evidence type="ECO:0000313" key="3">
    <source>
        <dbReference type="EMBL" id="MDV2884954.1"/>
    </source>
</evidence>
<evidence type="ECO:0000259" key="2">
    <source>
        <dbReference type="PROSITE" id="PS51464"/>
    </source>
</evidence>
<dbReference type="NCBIfam" id="NF002805">
    <property type="entry name" value="PRK02947.1"/>
    <property type="match status" value="1"/>
</dbReference>
<dbReference type="Proteomes" id="UP001285636">
    <property type="component" value="Unassembled WGS sequence"/>
</dbReference>
<dbReference type="InterPro" id="IPR050099">
    <property type="entry name" value="SIS_GmhA/DiaA_subfam"/>
</dbReference>
<dbReference type="AlphaFoldDB" id="A0AAJ2L193"/>
<dbReference type="PROSITE" id="PS51464">
    <property type="entry name" value="SIS"/>
    <property type="match status" value="1"/>
</dbReference>
<proteinExistence type="inferred from homology"/>
<dbReference type="PANTHER" id="PTHR30390:SF7">
    <property type="entry name" value="PHOSPHOHEPTOSE ISOMERASE"/>
    <property type="match status" value="1"/>
</dbReference>
<evidence type="ECO:0000256" key="1">
    <source>
        <dbReference type="HAMAP-Rule" id="MF_01240"/>
    </source>
</evidence>
<dbReference type="RefSeq" id="WP_323466376.1">
    <property type="nucleotide sequence ID" value="NZ_CP144224.1"/>
</dbReference>
<dbReference type="SUPFAM" id="SSF53697">
    <property type="entry name" value="SIS domain"/>
    <property type="match status" value="1"/>
</dbReference>
<protein>
    <recommendedName>
        <fullName evidence="1">UPF0309 protein RYX45_07165</fullName>
    </recommendedName>
</protein>
<comment type="caution">
    <text evidence="3">The sequence shown here is derived from an EMBL/GenBank/DDBJ whole genome shotgun (WGS) entry which is preliminary data.</text>
</comment>
<dbReference type="GO" id="GO:0097367">
    <property type="term" value="F:carbohydrate derivative binding"/>
    <property type="evidence" value="ECO:0007669"/>
    <property type="project" value="InterPro"/>
</dbReference>
<dbReference type="PANTHER" id="PTHR30390">
    <property type="entry name" value="SEDOHEPTULOSE 7-PHOSPHATE ISOMERASE / DNAA INITIATOR-ASSOCIATING FACTOR FOR REPLICATION INITIATION"/>
    <property type="match status" value="1"/>
</dbReference>
<dbReference type="Pfam" id="PF13580">
    <property type="entry name" value="SIS_2"/>
    <property type="match status" value="1"/>
</dbReference>
<sequence>MITNYFEQIEALIKKVEVTEAESIEKAAFKIAHAIKSGGIVHVFGCGHSHMLSEEVFYRAGGLVPVQPIFIEELMLHKGAANSSKLERREDYFQEIKGQLDIRSGDVLLVASTSGRNPVPIDLALYGKEQGAYVIGLTSFLYNQSQASRHKSGQLLADAVDLVLNNHTKPGDGVLHRGELSFGPSSSVIGLAIINALMAGAVDNLIQSGKTPPVFKSGNIDGSDEYNQHLLDQYSDRIRF</sequence>
<gene>
    <name evidence="3" type="ORF">RYX45_07165</name>
</gene>
<comment type="similarity">
    <text evidence="1">Belongs to the UPF0309 family.</text>
</comment>
<dbReference type="InterPro" id="IPR022951">
    <property type="entry name" value="UPF0309"/>
</dbReference>
<name>A0AAJ2L193_ALKPS</name>
<feature type="domain" description="SIS" evidence="2">
    <location>
        <begin position="31"/>
        <end position="210"/>
    </location>
</feature>
<dbReference type="HAMAP" id="MF_01240">
    <property type="entry name" value="UPF0309"/>
    <property type="match status" value="1"/>
</dbReference>
<dbReference type="InterPro" id="IPR035472">
    <property type="entry name" value="RpiR-like_SIS"/>
</dbReference>
<dbReference type="CDD" id="cd05013">
    <property type="entry name" value="SIS_RpiR"/>
    <property type="match status" value="1"/>
</dbReference>
<dbReference type="GO" id="GO:1901135">
    <property type="term" value="P:carbohydrate derivative metabolic process"/>
    <property type="evidence" value="ECO:0007669"/>
    <property type="project" value="InterPro"/>
</dbReference>
<organism evidence="3 4">
    <name type="scientific">Alkalihalophilus pseudofirmus</name>
    <name type="common">Bacillus pseudofirmus</name>
    <dbReference type="NCBI Taxonomy" id="79885"/>
    <lineage>
        <taxon>Bacteria</taxon>
        <taxon>Bacillati</taxon>
        <taxon>Bacillota</taxon>
        <taxon>Bacilli</taxon>
        <taxon>Bacillales</taxon>
        <taxon>Bacillaceae</taxon>
        <taxon>Alkalihalophilus</taxon>
    </lineage>
</organism>
<dbReference type="InterPro" id="IPR046348">
    <property type="entry name" value="SIS_dom_sf"/>
</dbReference>
<evidence type="ECO:0000313" key="4">
    <source>
        <dbReference type="Proteomes" id="UP001285636"/>
    </source>
</evidence>
<dbReference type="EMBL" id="JAWJAY010000001">
    <property type="protein sequence ID" value="MDV2884954.1"/>
    <property type="molecule type" value="Genomic_DNA"/>
</dbReference>
<dbReference type="Gene3D" id="3.40.50.10490">
    <property type="entry name" value="Glucose-6-phosphate isomerase like protein, domain 1"/>
    <property type="match status" value="1"/>
</dbReference>
<accession>A0AAJ2L193</accession>
<reference evidence="3" key="1">
    <citation type="submission" date="2023-10" db="EMBL/GenBank/DDBJ databases">
        <title>Screening of Alkalihalophilus pseudofirmusBZ-TG-HK211 and Its Alleviation of Salt Stress on Rapeseed Growth.</title>
        <authorList>
            <person name="Zhao B."/>
            <person name="Guo T."/>
        </authorList>
    </citation>
    <scope>NUCLEOTIDE SEQUENCE</scope>
    <source>
        <strain evidence="3">BZ-TG-HK211</strain>
    </source>
</reference>